<dbReference type="Proteomes" id="UP000305709">
    <property type="component" value="Unassembled WGS sequence"/>
</dbReference>
<evidence type="ECO:0000256" key="1">
    <source>
        <dbReference type="ARBA" id="ARBA00004429"/>
    </source>
</evidence>
<feature type="transmembrane region" description="Helical" evidence="10">
    <location>
        <begin position="428"/>
        <end position="449"/>
    </location>
</feature>
<evidence type="ECO:0000256" key="8">
    <source>
        <dbReference type="ARBA" id="ARBA00023136"/>
    </source>
</evidence>
<evidence type="ECO:0000313" key="12">
    <source>
        <dbReference type="Proteomes" id="UP000305709"/>
    </source>
</evidence>
<evidence type="ECO:0000256" key="2">
    <source>
        <dbReference type="ARBA" id="ARBA00022448"/>
    </source>
</evidence>
<keyword evidence="4" id="KW-1003">Cell membrane</keyword>
<dbReference type="RefSeq" id="WP_139081658.1">
    <property type="nucleotide sequence ID" value="NZ_VDFV01000012.1"/>
</dbReference>
<dbReference type="InterPro" id="IPR048279">
    <property type="entry name" value="MdtK-like"/>
</dbReference>
<evidence type="ECO:0000256" key="6">
    <source>
        <dbReference type="ARBA" id="ARBA00022989"/>
    </source>
</evidence>
<dbReference type="InterPro" id="IPR050222">
    <property type="entry name" value="MATE_MdtK"/>
</dbReference>
<protein>
    <recommendedName>
        <fullName evidence="9">Multidrug-efflux transporter</fullName>
    </recommendedName>
</protein>
<organism evidence="11 12">
    <name type="scientific">Rubellimicrobium roseum</name>
    <dbReference type="NCBI Taxonomy" id="687525"/>
    <lineage>
        <taxon>Bacteria</taxon>
        <taxon>Pseudomonadati</taxon>
        <taxon>Pseudomonadota</taxon>
        <taxon>Alphaproteobacteria</taxon>
        <taxon>Rhodobacterales</taxon>
        <taxon>Roseobacteraceae</taxon>
        <taxon>Rubellimicrobium</taxon>
    </lineage>
</organism>
<evidence type="ECO:0000256" key="7">
    <source>
        <dbReference type="ARBA" id="ARBA00023065"/>
    </source>
</evidence>
<gene>
    <name evidence="11" type="ORF">FHG71_10625</name>
</gene>
<keyword evidence="5 10" id="KW-0812">Transmembrane</keyword>
<feature type="transmembrane region" description="Helical" evidence="10">
    <location>
        <begin position="322"/>
        <end position="342"/>
    </location>
</feature>
<dbReference type="GO" id="GO:0005886">
    <property type="term" value="C:plasma membrane"/>
    <property type="evidence" value="ECO:0007669"/>
    <property type="project" value="UniProtKB-SubCell"/>
</dbReference>
<comment type="subcellular location">
    <subcellularLocation>
        <location evidence="1">Cell inner membrane</location>
        <topology evidence="1">Multi-pass membrane protein</topology>
    </subcellularLocation>
</comment>
<evidence type="ECO:0000256" key="4">
    <source>
        <dbReference type="ARBA" id="ARBA00022475"/>
    </source>
</evidence>
<feature type="transmembrane region" description="Helical" evidence="10">
    <location>
        <begin position="204"/>
        <end position="225"/>
    </location>
</feature>
<dbReference type="AlphaFoldDB" id="A0A5C4NC42"/>
<dbReference type="PANTHER" id="PTHR43298:SF2">
    <property type="entry name" value="FMN_FAD EXPORTER YEEO-RELATED"/>
    <property type="match status" value="1"/>
</dbReference>
<feature type="transmembrane region" description="Helical" evidence="10">
    <location>
        <begin position="63"/>
        <end position="82"/>
    </location>
</feature>
<dbReference type="InterPro" id="IPR002528">
    <property type="entry name" value="MATE_fam"/>
</dbReference>
<comment type="caution">
    <text evidence="11">The sequence shown here is derived from an EMBL/GenBank/DDBJ whole genome shotgun (WGS) entry which is preliminary data.</text>
</comment>
<evidence type="ECO:0000256" key="9">
    <source>
        <dbReference type="ARBA" id="ARBA00031636"/>
    </source>
</evidence>
<dbReference type="OrthoDB" id="9780160at2"/>
<evidence type="ECO:0000256" key="10">
    <source>
        <dbReference type="SAM" id="Phobius"/>
    </source>
</evidence>
<evidence type="ECO:0000313" key="11">
    <source>
        <dbReference type="EMBL" id="TNC71622.1"/>
    </source>
</evidence>
<dbReference type="CDD" id="cd13131">
    <property type="entry name" value="MATE_NorM_like"/>
    <property type="match status" value="1"/>
</dbReference>
<dbReference type="EMBL" id="VDFV01000012">
    <property type="protein sequence ID" value="TNC71622.1"/>
    <property type="molecule type" value="Genomic_DNA"/>
</dbReference>
<dbReference type="GO" id="GO:0015297">
    <property type="term" value="F:antiporter activity"/>
    <property type="evidence" value="ECO:0007669"/>
    <property type="project" value="UniProtKB-KW"/>
</dbReference>
<proteinExistence type="predicted"/>
<feature type="transmembrane region" description="Helical" evidence="10">
    <location>
        <begin position="21"/>
        <end position="51"/>
    </location>
</feature>
<keyword evidence="7" id="KW-0406">Ion transport</keyword>
<keyword evidence="6 10" id="KW-1133">Transmembrane helix</keyword>
<name>A0A5C4NC42_9RHOB</name>
<dbReference type="NCBIfam" id="TIGR00797">
    <property type="entry name" value="matE"/>
    <property type="match status" value="1"/>
</dbReference>
<feature type="transmembrane region" description="Helical" evidence="10">
    <location>
        <begin position="102"/>
        <end position="124"/>
    </location>
</feature>
<keyword evidence="2" id="KW-0813">Transport</keyword>
<evidence type="ECO:0000256" key="3">
    <source>
        <dbReference type="ARBA" id="ARBA00022449"/>
    </source>
</evidence>
<feature type="transmembrane region" description="Helical" evidence="10">
    <location>
        <begin position="136"/>
        <end position="156"/>
    </location>
</feature>
<feature type="transmembrane region" description="Helical" evidence="10">
    <location>
        <begin position="400"/>
        <end position="422"/>
    </location>
</feature>
<evidence type="ECO:0000256" key="5">
    <source>
        <dbReference type="ARBA" id="ARBA00022692"/>
    </source>
</evidence>
<dbReference type="Pfam" id="PF01554">
    <property type="entry name" value="MatE"/>
    <property type="match status" value="2"/>
</dbReference>
<dbReference type="GO" id="GO:0006811">
    <property type="term" value="P:monoatomic ion transport"/>
    <property type="evidence" value="ECO:0007669"/>
    <property type="project" value="UniProtKB-KW"/>
</dbReference>
<dbReference type="GO" id="GO:0042910">
    <property type="term" value="F:xenobiotic transmembrane transporter activity"/>
    <property type="evidence" value="ECO:0007669"/>
    <property type="project" value="InterPro"/>
</dbReference>
<accession>A0A5C4NC42</accession>
<keyword evidence="12" id="KW-1185">Reference proteome</keyword>
<keyword evidence="8 10" id="KW-0472">Membrane</keyword>
<sequence length="461" mass="48549">MTQVPAFTPARSGWGGHARGLIGLAVPLIGSNLAGFAIHLTDIVLMGWYGVTELAAITLASSLWYIVFLMGSGFGIAVMPLAATAREAGDLREVRRVTRMGLWLSMGYAALFLPVLLWSGLIFSHLGQEPAIADLAGRYLAIAGWGIFPTMMIAVLRSFLSALERAGVLMWSTVAAALLNAVLGYGLIFGAWGLPEMGIEGAAWAALGTQTLTAAILWAYALGWLPDYRLLQRWWVPDWAAMGRVYRLGWPIGGQLLAEVGLFAGSSVLMGWLGEIALAAHGVALQMASATFMLHLGLSQAVTVRAGQALGRADREGLRQGALVAIALSAGFAALASLVFLLVPGPLLSLFLDAADPAAPQVLALGVGLLAFAALFQVFDGMQVLAMGLLRGLQDTTVPMVLAALSYWALGLPVAYLLGFVLGWGASGVWLGLVTSLVAASALLMARFWRRASRPLSGLHA</sequence>
<keyword evidence="3" id="KW-0050">Antiport</keyword>
<dbReference type="PANTHER" id="PTHR43298">
    <property type="entry name" value="MULTIDRUG RESISTANCE PROTEIN NORM-RELATED"/>
    <property type="match status" value="1"/>
</dbReference>
<feature type="transmembrane region" description="Helical" evidence="10">
    <location>
        <begin position="362"/>
        <end position="379"/>
    </location>
</feature>
<feature type="transmembrane region" description="Helical" evidence="10">
    <location>
        <begin position="168"/>
        <end position="192"/>
    </location>
</feature>
<feature type="transmembrane region" description="Helical" evidence="10">
    <location>
        <begin position="276"/>
        <end position="298"/>
    </location>
</feature>
<reference evidence="11 12" key="1">
    <citation type="submission" date="2019-06" db="EMBL/GenBank/DDBJ databases">
        <authorList>
            <person name="Jiang L."/>
        </authorList>
    </citation>
    <scope>NUCLEOTIDE SEQUENCE [LARGE SCALE GENOMIC DNA]</scope>
    <source>
        <strain evidence="11 12">YIM 48858</strain>
    </source>
</reference>
<dbReference type="PIRSF" id="PIRSF006603">
    <property type="entry name" value="DinF"/>
    <property type="match status" value="1"/>
</dbReference>
<feature type="transmembrane region" description="Helical" evidence="10">
    <location>
        <begin position="245"/>
        <end position="264"/>
    </location>
</feature>